<feature type="transmembrane region" description="Helical" evidence="1">
    <location>
        <begin position="32"/>
        <end position="53"/>
    </location>
</feature>
<dbReference type="AlphaFoldDB" id="A0A518HJ33"/>
<proteinExistence type="predicted"/>
<organism evidence="2 3">
    <name type="scientific">Stieleria neptunia</name>
    <dbReference type="NCBI Taxonomy" id="2527979"/>
    <lineage>
        <taxon>Bacteria</taxon>
        <taxon>Pseudomonadati</taxon>
        <taxon>Planctomycetota</taxon>
        <taxon>Planctomycetia</taxon>
        <taxon>Pirellulales</taxon>
        <taxon>Pirellulaceae</taxon>
        <taxon>Stieleria</taxon>
    </lineage>
</organism>
<dbReference type="KEGG" id="snep:Enr13x_06780"/>
<keyword evidence="1" id="KW-0472">Membrane</keyword>
<evidence type="ECO:0000313" key="2">
    <source>
        <dbReference type="EMBL" id="QDV40842.1"/>
    </source>
</evidence>
<keyword evidence="1" id="KW-1133">Transmembrane helix</keyword>
<keyword evidence="3" id="KW-1185">Reference proteome</keyword>
<accession>A0A518HJ33</accession>
<evidence type="ECO:0000313" key="3">
    <source>
        <dbReference type="Proteomes" id="UP000319004"/>
    </source>
</evidence>
<dbReference type="Proteomes" id="UP000319004">
    <property type="component" value="Chromosome"/>
</dbReference>
<keyword evidence="1" id="KW-0812">Transmembrane</keyword>
<gene>
    <name evidence="2" type="ORF">Enr13x_06780</name>
</gene>
<name>A0A518HJ33_9BACT</name>
<evidence type="ECO:0000256" key="1">
    <source>
        <dbReference type="SAM" id="Phobius"/>
    </source>
</evidence>
<protein>
    <submittedName>
        <fullName evidence="2">Uncharacterized protein</fullName>
    </submittedName>
</protein>
<dbReference type="RefSeq" id="WP_145384646.1">
    <property type="nucleotide sequence ID" value="NZ_CP037423.1"/>
</dbReference>
<dbReference type="EMBL" id="CP037423">
    <property type="protein sequence ID" value="QDV40842.1"/>
    <property type="molecule type" value="Genomic_DNA"/>
</dbReference>
<reference evidence="2 3" key="1">
    <citation type="submission" date="2019-03" db="EMBL/GenBank/DDBJ databases">
        <title>Deep-cultivation of Planctomycetes and their phenomic and genomic characterization uncovers novel biology.</title>
        <authorList>
            <person name="Wiegand S."/>
            <person name="Jogler M."/>
            <person name="Boedeker C."/>
            <person name="Pinto D."/>
            <person name="Vollmers J."/>
            <person name="Rivas-Marin E."/>
            <person name="Kohn T."/>
            <person name="Peeters S.H."/>
            <person name="Heuer A."/>
            <person name="Rast P."/>
            <person name="Oberbeckmann S."/>
            <person name="Bunk B."/>
            <person name="Jeske O."/>
            <person name="Meyerdierks A."/>
            <person name="Storesund J.E."/>
            <person name="Kallscheuer N."/>
            <person name="Luecker S."/>
            <person name="Lage O.M."/>
            <person name="Pohl T."/>
            <person name="Merkel B.J."/>
            <person name="Hornburger P."/>
            <person name="Mueller R.-W."/>
            <person name="Bruemmer F."/>
            <person name="Labrenz M."/>
            <person name="Spormann A.M."/>
            <person name="Op den Camp H."/>
            <person name="Overmann J."/>
            <person name="Amann R."/>
            <person name="Jetten M.S.M."/>
            <person name="Mascher T."/>
            <person name="Medema M.H."/>
            <person name="Devos D.P."/>
            <person name="Kaster A.-K."/>
            <person name="Ovreas L."/>
            <person name="Rohde M."/>
            <person name="Galperin M.Y."/>
            <person name="Jogler C."/>
        </authorList>
    </citation>
    <scope>NUCLEOTIDE SEQUENCE [LARGE SCALE GENOMIC DNA]</scope>
    <source>
        <strain evidence="2 3">Enr13</strain>
    </source>
</reference>
<sequence length="185" mass="20874">MSSTFNPRQILHPHNSHRAGAKSTLTITRCKALCGVFVVALLSGLSGCMYSPLTEHHVDSIIEPIHFNGAVLTADANVDIEYWSTLTHEWTTLKANIKPSPSSFVAHGIKWHTWSYKLNHTIWPFFWEDLGNGQMVARFRAIDHASGDPLYLFDSWELAPDVPLADFWQAHGSDQEEIRVFTESI</sequence>